<evidence type="ECO:0000256" key="1">
    <source>
        <dbReference type="SAM" id="SignalP"/>
    </source>
</evidence>
<dbReference type="Pfam" id="PF09697">
    <property type="entry name" value="Porph_ging"/>
    <property type="match status" value="1"/>
</dbReference>
<comment type="caution">
    <text evidence="2">The sequence shown here is derived from an EMBL/GenBank/DDBJ whole genome shotgun (WGS) entry which is preliminary data.</text>
</comment>
<dbReference type="AlphaFoldDB" id="A0AAP3AKZ5"/>
<protein>
    <submittedName>
        <fullName evidence="2">GLPGLI family protein</fullName>
    </submittedName>
</protein>
<evidence type="ECO:0000313" key="3">
    <source>
        <dbReference type="Proteomes" id="UP001207440"/>
    </source>
</evidence>
<feature type="signal peptide" evidence="1">
    <location>
        <begin position="1"/>
        <end position="21"/>
    </location>
</feature>
<dbReference type="EMBL" id="JAOZYT010000031">
    <property type="protein sequence ID" value="MCW0523875.1"/>
    <property type="molecule type" value="Genomic_DNA"/>
</dbReference>
<gene>
    <name evidence="2" type="ORF">OKE68_06050</name>
</gene>
<dbReference type="Proteomes" id="UP001207440">
    <property type="component" value="Unassembled WGS sequence"/>
</dbReference>
<sequence>MKIVVKIGCILLFCLSCNVFAQSFLAKYRVVFVRDTVSFNPLEEVMDLQIVGEQSVFRSTVKSLSDSLSKKEIRNALSTVKDGQVVLDITNVPKPKLRQEVIRQRDEVLVYDRIFTDDFYFPLTDKVVWNITNEKEVINSYRCIKAVSHYRGRDYEAWFTEEIPISEGPYIFKGLPGLVVKVYDKKKYYTYELTYFAKKDKLELAKPSSNAAKVNMEQFSQMRKVLPETIIQRFEQRLNKPLPEERRKLVRQNALKDNNHIF</sequence>
<dbReference type="RefSeq" id="WP_214194126.1">
    <property type="nucleotide sequence ID" value="NZ_CP081925.1"/>
</dbReference>
<reference evidence="2" key="1">
    <citation type="submission" date="2022-10" db="EMBL/GenBank/DDBJ databases">
        <title>Sifting through the core-genome to identify putative cross-protective antigens against Riemerella anatipestifer.</title>
        <authorList>
            <person name="Zheng X."/>
            <person name="Zhang W."/>
        </authorList>
    </citation>
    <scope>NUCLEOTIDE SEQUENCE</scope>
    <source>
        <strain evidence="2">ZWRA178</strain>
    </source>
</reference>
<dbReference type="InterPro" id="IPR005901">
    <property type="entry name" value="GLPGLI"/>
</dbReference>
<name>A0AAP3AKZ5_RIEAN</name>
<feature type="chain" id="PRO_5042915222" evidence="1">
    <location>
        <begin position="22"/>
        <end position="262"/>
    </location>
</feature>
<dbReference type="NCBIfam" id="TIGR01200">
    <property type="entry name" value="GLPGLI"/>
    <property type="match status" value="1"/>
</dbReference>
<proteinExistence type="predicted"/>
<evidence type="ECO:0000313" key="2">
    <source>
        <dbReference type="EMBL" id="MCW0523875.1"/>
    </source>
</evidence>
<accession>A0AAP3AKZ5</accession>
<organism evidence="2 3">
    <name type="scientific">Riemerella anatipestifer</name>
    <name type="common">Moraxella anatipestifer</name>
    <dbReference type="NCBI Taxonomy" id="34085"/>
    <lineage>
        <taxon>Bacteria</taxon>
        <taxon>Pseudomonadati</taxon>
        <taxon>Bacteroidota</taxon>
        <taxon>Flavobacteriia</taxon>
        <taxon>Flavobacteriales</taxon>
        <taxon>Weeksellaceae</taxon>
        <taxon>Riemerella</taxon>
    </lineage>
</organism>
<keyword evidence="1" id="KW-0732">Signal</keyword>